<dbReference type="SMART" id="SM00516">
    <property type="entry name" value="SEC14"/>
    <property type="match status" value="1"/>
</dbReference>
<dbReference type="GO" id="GO:0005730">
    <property type="term" value="C:nucleolus"/>
    <property type="evidence" value="ECO:0007669"/>
    <property type="project" value="UniProtKB-SubCell"/>
</dbReference>
<dbReference type="InterPro" id="IPR005304">
    <property type="entry name" value="Rbsml_bgen_MeTrfase_EMG1/NEP1"/>
</dbReference>
<dbReference type="Pfam" id="PF03765">
    <property type="entry name" value="CRAL_TRIO_N"/>
    <property type="match status" value="1"/>
</dbReference>
<organism evidence="13 14">
    <name type="scientific">Rhizoctonia solani</name>
    <dbReference type="NCBI Taxonomy" id="456999"/>
    <lineage>
        <taxon>Eukaryota</taxon>
        <taxon>Fungi</taxon>
        <taxon>Dikarya</taxon>
        <taxon>Basidiomycota</taxon>
        <taxon>Agaricomycotina</taxon>
        <taxon>Agaricomycetes</taxon>
        <taxon>Cantharellales</taxon>
        <taxon>Ceratobasidiaceae</taxon>
        <taxon>Rhizoctonia</taxon>
    </lineage>
</organism>
<proteinExistence type="inferred from homology"/>
<feature type="region of interest" description="Disordered" evidence="11">
    <location>
        <begin position="1"/>
        <end position="103"/>
    </location>
</feature>
<keyword evidence="4" id="KW-0698">rRNA processing</keyword>
<evidence type="ECO:0000256" key="5">
    <source>
        <dbReference type="ARBA" id="ARBA00022603"/>
    </source>
</evidence>
<dbReference type="EMBL" id="CAJMWQ010001049">
    <property type="protein sequence ID" value="CAE6431421.1"/>
    <property type="molecule type" value="Genomic_DNA"/>
</dbReference>
<reference evidence="13" key="1">
    <citation type="submission" date="2021-01" db="EMBL/GenBank/DDBJ databases">
        <authorList>
            <person name="Kaushik A."/>
        </authorList>
    </citation>
    <scope>NUCLEOTIDE SEQUENCE</scope>
    <source>
        <strain evidence="13">AG1-1B</strain>
    </source>
</reference>
<dbReference type="Gene3D" id="3.40.525.10">
    <property type="entry name" value="CRAL-TRIO lipid binding domain"/>
    <property type="match status" value="1"/>
</dbReference>
<dbReference type="SMART" id="SM01100">
    <property type="entry name" value="CRAL_TRIO_N"/>
    <property type="match status" value="1"/>
</dbReference>
<evidence type="ECO:0000313" key="13">
    <source>
        <dbReference type="EMBL" id="CAE6431421.1"/>
    </source>
</evidence>
<feature type="compositionally biased region" description="Acidic residues" evidence="11">
    <location>
        <begin position="52"/>
        <end position="61"/>
    </location>
</feature>
<dbReference type="InterPro" id="IPR001251">
    <property type="entry name" value="CRAL-TRIO_dom"/>
</dbReference>
<evidence type="ECO:0000259" key="12">
    <source>
        <dbReference type="PROSITE" id="PS50191"/>
    </source>
</evidence>
<evidence type="ECO:0000313" key="14">
    <source>
        <dbReference type="Proteomes" id="UP000663826"/>
    </source>
</evidence>
<dbReference type="Proteomes" id="UP000663826">
    <property type="component" value="Unassembled WGS sequence"/>
</dbReference>
<evidence type="ECO:0000256" key="11">
    <source>
        <dbReference type="SAM" id="MobiDB-lite"/>
    </source>
</evidence>
<dbReference type="InterPro" id="IPR029028">
    <property type="entry name" value="Alpha/beta_knot_MTases"/>
</dbReference>
<feature type="domain" description="CRAL-TRIO" evidence="12">
    <location>
        <begin position="429"/>
        <end position="603"/>
    </location>
</feature>
<keyword evidence="3" id="KW-0690">Ribosome biogenesis</keyword>
<dbReference type="Pfam" id="PF03587">
    <property type="entry name" value="EMG1"/>
    <property type="match status" value="1"/>
</dbReference>
<evidence type="ECO:0000256" key="1">
    <source>
        <dbReference type="ARBA" id="ARBA00004604"/>
    </source>
</evidence>
<dbReference type="SUPFAM" id="SSF52087">
    <property type="entry name" value="CRAL/TRIO domain"/>
    <property type="match status" value="1"/>
</dbReference>
<evidence type="ECO:0000256" key="4">
    <source>
        <dbReference type="ARBA" id="ARBA00022552"/>
    </source>
</evidence>
<comment type="similarity">
    <text evidence="2">Belongs to the class IV-like SAM-binding methyltransferase superfamily. RNA methyltransferase NEP1 family.</text>
</comment>
<feature type="compositionally biased region" description="Basic and acidic residues" evidence="11">
    <location>
        <begin position="74"/>
        <end position="89"/>
    </location>
</feature>
<evidence type="ECO:0000256" key="9">
    <source>
        <dbReference type="ARBA" id="ARBA00022884"/>
    </source>
</evidence>
<gene>
    <name evidence="13" type="ORF">RDB_LOCUS60027</name>
</gene>
<protein>
    <recommendedName>
        <fullName evidence="12">CRAL-TRIO domain-containing protein</fullName>
    </recommendedName>
</protein>
<dbReference type="GO" id="GO:0019843">
    <property type="term" value="F:rRNA binding"/>
    <property type="evidence" value="ECO:0007669"/>
    <property type="project" value="UniProtKB-KW"/>
</dbReference>
<dbReference type="InterPro" id="IPR011074">
    <property type="entry name" value="CRAL/TRIO_N_dom"/>
</dbReference>
<keyword evidence="6" id="KW-0808">Transferase</keyword>
<dbReference type="InterPro" id="IPR029026">
    <property type="entry name" value="tRNA_m1G_MTases_N"/>
</dbReference>
<dbReference type="InterPro" id="IPR036865">
    <property type="entry name" value="CRAL-TRIO_dom_sf"/>
</dbReference>
<keyword evidence="5" id="KW-0489">Methyltransferase</keyword>
<dbReference type="AlphaFoldDB" id="A0A8H3AP10"/>
<feature type="compositionally biased region" description="Basic residues" evidence="11">
    <location>
        <begin position="1"/>
        <end position="11"/>
    </location>
</feature>
<keyword evidence="8" id="KW-0699">rRNA-binding</keyword>
<keyword evidence="9" id="KW-0694">RNA-binding</keyword>
<dbReference type="CDD" id="cd00170">
    <property type="entry name" value="SEC14"/>
    <property type="match status" value="1"/>
</dbReference>
<name>A0A8H3AP10_9AGAM</name>
<evidence type="ECO:0000256" key="10">
    <source>
        <dbReference type="ARBA" id="ARBA00023242"/>
    </source>
</evidence>
<dbReference type="CDD" id="cd18088">
    <property type="entry name" value="Nep1-like"/>
    <property type="match status" value="1"/>
</dbReference>
<dbReference type="InterPro" id="IPR051026">
    <property type="entry name" value="PI/PC_transfer"/>
</dbReference>
<dbReference type="Pfam" id="PF00650">
    <property type="entry name" value="CRAL_TRIO"/>
    <property type="match status" value="1"/>
</dbReference>
<evidence type="ECO:0000256" key="7">
    <source>
        <dbReference type="ARBA" id="ARBA00022691"/>
    </source>
</evidence>
<dbReference type="GO" id="GO:0070037">
    <property type="term" value="F:rRNA (pseudouridine) methyltransferase activity"/>
    <property type="evidence" value="ECO:0007669"/>
    <property type="project" value="InterPro"/>
</dbReference>
<dbReference type="PANTHER" id="PTHR45657">
    <property type="entry name" value="CRAL-TRIO DOMAIN-CONTAINING PROTEIN YKL091C-RELATED"/>
    <property type="match status" value="1"/>
</dbReference>
<dbReference type="InterPro" id="IPR036273">
    <property type="entry name" value="CRAL/TRIO_N_dom_sf"/>
</dbReference>
<comment type="subcellular location">
    <subcellularLocation>
        <location evidence="1">Nucleus</location>
        <location evidence="1">Nucleolus</location>
    </subcellularLocation>
</comment>
<dbReference type="FunFam" id="3.40.1280.10:FF:000003">
    <property type="entry name" value="Ribosomal RNA small subunit methyltransferase"/>
    <property type="match status" value="1"/>
</dbReference>
<keyword evidence="7" id="KW-0949">S-adenosyl-L-methionine</keyword>
<dbReference type="Gene3D" id="1.10.8.20">
    <property type="entry name" value="N-terminal domain of phosphatidylinositol transfer protein sec14p"/>
    <property type="match status" value="1"/>
</dbReference>
<dbReference type="SUPFAM" id="SSF46938">
    <property type="entry name" value="CRAL/TRIO N-terminal domain"/>
    <property type="match status" value="1"/>
</dbReference>
<evidence type="ECO:0000256" key="2">
    <source>
        <dbReference type="ARBA" id="ARBA00008115"/>
    </source>
</evidence>
<dbReference type="SUPFAM" id="SSF75217">
    <property type="entry name" value="alpha/beta knot"/>
    <property type="match status" value="1"/>
</dbReference>
<evidence type="ECO:0000256" key="8">
    <source>
        <dbReference type="ARBA" id="ARBA00022730"/>
    </source>
</evidence>
<keyword evidence="10" id="KW-0539">Nucleus</keyword>
<evidence type="ECO:0000256" key="3">
    <source>
        <dbReference type="ARBA" id="ARBA00022517"/>
    </source>
</evidence>
<evidence type="ECO:0000256" key="6">
    <source>
        <dbReference type="ARBA" id="ARBA00022679"/>
    </source>
</evidence>
<comment type="caution">
    <text evidence="13">The sequence shown here is derived from an EMBL/GenBank/DDBJ whole genome shotgun (WGS) entry which is preliminary data.</text>
</comment>
<dbReference type="GO" id="GO:0070475">
    <property type="term" value="P:rRNA base methylation"/>
    <property type="evidence" value="ECO:0007669"/>
    <property type="project" value="InterPro"/>
</dbReference>
<accession>A0A8H3AP10</accession>
<dbReference type="PANTHER" id="PTHR45657:SF1">
    <property type="entry name" value="CRAL-TRIO DOMAIN-CONTAINING PROTEIN YKL091C-RELATED"/>
    <property type="match status" value="1"/>
</dbReference>
<dbReference type="PROSITE" id="PS50191">
    <property type="entry name" value="CRAL_TRIO"/>
    <property type="match status" value="1"/>
</dbReference>
<sequence>MSIKARTRRHSQTGPNLRELNVNHLSRKRSQSMEQLTRNPRVVKVPRAEQAVESDSESEVEADGKAGSSEEAGEDKADDAMDTSPDRPTRPLPNSKRRVIPTNPTMVPVQATVPRTPTQKSNSRRLIVVLEQACLEAYKVSSNSGAGRDAKYALLNCDDHQGILAKTGRDIADARPDITHQCLLTLLDSPLNKAGRLQVYVHTAKGVLIEINPHVRIPRTFKRFSGLMVQLLHRLSIRGVNGSEKLLKVIKNPVTDHFPANTYKITLSGDAETVKLSKYLPTLPETHSIAVFVGAMARGKDDFADTIVDEKISISDYALSASVACGKVSQRIPYHSIVTTMPPAAPVDLLAGRVGHLTPEQEQTLSQFKTDLQTEGWLVPERHDDSTLLRFLRARKFDLARSKEMIIACEKWRKEFGVDDIVKNFDFPEKEQVNKYYPQFYHKMDKDGRPVYIERLGSVDIPALRKVTTEQRQLQNLVLEYERFLHERLPACSAAAGKPVETSCTILDLKGVGISSFYQVKDYVSKASTIGQNYYPETMGKFYIINTPFMFSTVWSLVKPWLDPVTVAKISIPSSSETKAMLLDQIPAENLPEDLGGTCKCPGGCALADQGPWNDPKYKDLAKSKIAAPTATSTAPEATPAA</sequence>
<dbReference type="Gene3D" id="3.40.1280.10">
    <property type="match status" value="1"/>
</dbReference>